<dbReference type="Gene3D" id="3.80.10.10">
    <property type="entry name" value="Ribonuclease Inhibitor"/>
    <property type="match status" value="1"/>
</dbReference>
<dbReference type="EMBL" id="SMOL01000559">
    <property type="protein sequence ID" value="KAB2607063.1"/>
    <property type="molecule type" value="Genomic_DNA"/>
</dbReference>
<dbReference type="AlphaFoldDB" id="A0A5N5FVH0"/>
<evidence type="ECO:0000259" key="5">
    <source>
        <dbReference type="Pfam" id="PF23247"/>
    </source>
</evidence>
<dbReference type="Pfam" id="PF00931">
    <property type="entry name" value="NB-ARC"/>
    <property type="match status" value="1"/>
</dbReference>
<dbReference type="InterPro" id="IPR002182">
    <property type="entry name" value="NB-ARC"/>
</dbReference>
<dbReference type="InterPro" id="IPR032675">
    <property type="entry name" value="LRR_dom_sf"/>
</dbReference>
<dbReference type="InterPro" id="IPR027417">
    <property type="entry name" value="P-loop_NTPase"/>
</dbReference>
<accession>A0A5N5FVH0</accession>
<protein>
    <submittedName>
        <fullName evidence="6">Disease resistance protein</fullName>
    </submittedName>
</protein>
<dbReference type="PANTHER" id="PTHR33463:SF203">
    <property type="entry name" value="AAA+ ATPASE DOMAIN-CONTAINING PROTEIN"/>
    <property type="match status" value="1"/>
</dbReference>
<dbReference type="GO" id="GO:0043531">
    <property type="term" value="F:ADP binding"/>
    <property type="evidence" value="ECO:0007669"/>
    <property type="project" value="InterPro"/>
</dbReference>
<dbReference type="OrthoDB" id="664960at2759"/>
<name>A0A5N5FVH0_9ROSA</name>
<dbReference type="Gene3D" id="3.40.50.300">
    <property type="entry name" value="P-loop containing nucleotide triphosphate hydrolases"/>
    <property type="match status" value="1"/>
</dbReference>
<feature type="compositionally biased region" description="Basic and acidic residues" evidence="3">
    <location>
        <begin position="763"/>
        <end position="775"/>
    </location>
</feature>
<evidence type="ECO:0000256" key="1">
    <source>
        <dbReference type="ARBA" id="ARBA00008894"/>
    </source>
</evidence>
<evidence type="ECO:0000313" key="7">
    <source>
        <dbReference type="Proteomes" id="UP000327157"/>
    </source>
</evidence>
<dbReference type="InterPro" id="IPR050905">
    <property type="entry name" value="Plant_NBS-LRR"/>
</dbReference>
<organism evidence="6 7">
    <name type="scientific">Pyrus ussuriensis x Pyrus communis</name>
    <dbReference type="NCBI Taxonomy" id="2448454"/>
    <lineage>
        <taxon>Eukaryota</taxon>
        <taxon>Viridiplantae</taxon>
        <taxon>Streptophyta</taxon>
        <taxon>Embryophyta</taxon>
        <taxon>Tracheophyta</taxon>
        <taxon>Spermatophyta</taxon>
        <taxon>Magnoliopsida</taxon>
        <taxon>eudicotyledons</taxon>
        <taxon>Gunneridae</taxon>
        <taxon>Pentapetalae</taxon>
        <taxon>rosids</taxon>
        <taxon>fabids</taxon>
        <taxon>Rosales</taxon>
        <taxon>Rosaceae</taxon>
        <taxon>Amygdaloideae</taxon>
        <taxon>Maleae</taxon>
        <taxon>Pyrus</taxon>
    </lineage>
</organism>
<evidence type="ECO:0000259" key="4">
    <source>
        <dbReference type="Pfam" id="PF00931"/>
    </source>
</evidence>
<dbReference type="SUPFAM" id="SSF52047">
    <property type="entry name" value="RNI-like"/>
    <property type="match status" value="1"/>
</dbReference>
<feature type="compositionally biased region" description="Polar residues" evidence="3">
    <location>
        <begin position="776"/>
        <end position="788"/>
    </location>
</feature>
<dbReference type="GO" id="GO:0006952">
    <property type="term" value="P:defense response"/>
    <property type="evidence" value="ECO:0007669"/>
    <property type="project" value="UniProtKB-KW"/>
</dbReference>
<feature type="domain" description="NB-ARC" evidence="4">
    <location>
        <begin position="128"/>
        <end position="290"/>
    </location>
</feature>
<feature type="domain" description="Disease resistance protein At4g27190-like leucine-rich repeats" evidence="5">
    <location>
        <begin position="587"/>
        <end position="699"/>
    </location>
</feature>
<reference evidence="6 7" key="3">
    <citation type="submission" date="2019-11" db="EMBL/GenBank/DDBJ databases">
        <title>A de novo genome assembly of a pear dwarfing rootstock.</title>
        <authorList>
            <person name="Wang F."/>
            <person name="Wang J."/>
            <person name="Li S."/>
            <person name="Zhang Y."/>
            <person name="Fang M."/>
            <person name="Ma L."/>
            <person name="Zhao Y."/>
            <person name="Jiang S."/>
        </authorList>
    </citation>
    <scope>NUCLEOTIDE SEQUENCE [LARGE SCALE GENOMIC DNA]</scope>
    <source>
        <strain evidence="6">S2</strain>
        <tissue evidence="6">Leaf</tissue>
    </source>
</reference>
<dbReference type="SUPFAM" id="SSF52540">
    <property type="entry name" value="P-loop containing nucleoside triphosphate hydrolases"/>
    <property type="match status" value="1"/>
</dbReference>
<keyword evidence="2" id="KW-0611">Plant defense</keyword>
<evidence type="ECO:0000256" key="3">
    <source>
        <dbReference type="SAM" id="MobiDB-lite"/>
    </source>
</evidence>
<evidence type="ECO:0000313" key="6">
    <source>
        <dbReference type="EMBL" id="KAB2607063.1"/>
    </source>
</evidence>
<proteinExistence type="inferred from homology"/>
<dbReference type="PRINTS" id="PR00364">
    <property type="entry name" value="DISEASERSIST"/>
</dbReference>
<dbReference type="PANTHER" id="PTHR33463">
    <property type="entry name" value="NB-ARC DOMAIN-CONTAINING PROTEIN-RELATED"/>
    <property type="match status" value="1"/>
</dbReference>
<dbReference type="FunFam" id="3.40.50.300:FF:001091">
    <property type="entry name" value="Probable disease resistance protein At1g61300"/>
    <property type="match status" value="1"/>
</dbReference>
<dbReference type="InterPro" id="IPR057135">
    <property type="entry name" value="At4g27190-like_LRR"/>
</dbReference>
<evidence type="ECO:0000256" key="2">
    <source>
        <dbReference type="ARBA" id="ARBA00022821"/>
    </source>
</evidence>
<sequence length="881" mass="100308">MEIIIAIASKIGESLGEMKKLLDKKDRVQERVDAAQRNGESIKPDVQSWLKNVNDMIQKVLHFEDEINKKRRCMNRWSLNRKTYKITQHVLQLQNEGAFENVGHPAPPRGIWSKFKKGFKDFKSRMAYMNEVIEVLKREEVRMIGICGMGGVGKTTMAKEIITRLAKLNLFDNIVMATVSQSPSIKTIQLDIAAQIGLELKEESESGRALKLHDTLMKIKRILIVLDDVWTEPDFEAIGLPCEDAHKGCKVLLTSRDSEVCNAMGSQQIIAVGILTTEESEELFREMVGESFNAPDLHFTAKDVVKECEKKKKHEWEDALNQLRNSNPVNLHGLRLLDTTNCKNLKVIPHGIFSSLCRLEELYMMGSFDKWDLGTGREDKRMASISEVMSLSHHLKVLSINVIHLLPKDIVLKNPTIKFNIYVHDESDARELMTTTYAFKIVYESAESDARKSMTTTYAFENCLVIDESDARELMESQAVRLMLKKSKKLTLCDVKNFSALTELDEEGFQDLKVLYLDHCPNIEYLVNGTSALFPRIQSASQLPNSFSTNLRFLRLTYCGVLKYAFSLSAARNLETTPRLEHQSAGIFEKAIFPSKCISWFPSLEEVVLDYMKFEGVLFDLKIHIVMDGQTAPTCPQLCKLKIYVCSFTHLWKNIPSGFQGFQNLRYLELTSCSGINYVFSHLIARKLLNLEEVDISGCPDLETVVRIMTFSPKLNRFQIVYLPRLTSLCPEGFTFQWSSTKNMHVYGCEKLKTLGAVIPQRKKLENKSEKDSTSHDFSTSPTRSSNWCPAGCGCTPYSRPNAQRSIEILPRPINLEVTPTNLEDSNDDDNLEDLIFTTDVRRKQFWKLEIAGCPMLQPVEILVFFVHSQTSCECRGHKSC</sequence>
<reference evidence="7" key="2">
    <citation type="submission" date="2019-10" db="EMBL/GenBank/DDBJ databases">
        <title>A de novo genome assembly of a pear dwarfing rootstock.</title>
        <authorList>
            <person name="Wang F."/>
            <person name="Wang J."/>
            <person name="Li S."/>
            <person name="Zhang Y."/>
            <person name="Fang M."/>
            <person name="Ma L."/>
            <person name="Zhao Y."/>
            <person name="Jiang S."/>
        </authorList>
    </citation>
    <scope>NUCLEOTIDE SEQUENCE [LARGE SCALE GENOMIC DNA]</scope>
</reference>
<dbReference type="Proteomes" id="UP000327157">
    <property type="component" value="Chromosome 11"/>
</dbReference>
<comment type="caution">
    <text evidence="6">The sequence shown here is derived from an EMBL/GenBank/DDBJ whole genome shotgun (WGS) entry which is preliminary data.</text>
</comment>
<feature type="region of interest" description="Disordered" evidence="3">
    <location>
        <begin position="763"/>
        <end position="788"/>
    </location>
</feature>
<comment type="similarity">
    <text evidence="1">Belongs to the disease resistance NB-LRR family.</text>
</comment>
<gene>
    <name evidence="6" type="ORF">D8674_006780</name>
</gene>
<reference evidence="6 7" key="1">
    <citation type="submission" date="2019-09" db="EMBL/GenBank/DDBJ databases">
        <authorList>
            <person name="Ou C."/>
        </authorList>
    </citation>
    <scope>NUCLEOTIDE SEQUENCE [LARGE SCALE GENOMIC DNA]</scope>
    <source>
        <strain evidence="6">S2</strain>
        <tissue evidence="6">Leaf</tissue>
    </source>
</reference>
<keyword evidence="7" id="KW-1185">Reference proteome</keyword>
<dbReference type="Pfam" id="PF23247">
    <property type="entry name" value="LRR_RPS2"/>
    <property type="match status" value="1"/>
</dbReference>